<keyword evidence="10" id="KW-1185">Reference proteome</keyword>
<evidence type="ECO:0000259" key="8">
    <source>
        <dbReference type="Pfam" id="PF07687"/>
    </source>
</evidence>
<dbReference type="InterPro" id="IPR002933">
    <property type="entry name" value="Peptidase_M20"/>
</dbReference>
<dbReference type="Gene3D" id="3.40.630.10">
    <property type="entry name" value="Zn peptidases"/>
    <property type="match status" value="1"/>
</dbReference>
<dbReference type="InterPro" id="IPR036264">
    <property type="entry name" value="Bact_exopeptidase_dim_dom"/>
</dbReference>
<accession>A0ABW5WTQ6</accession>
<dbReference type="InterPro" id="IPR001261">
    <property type="entry name" value="ArgE/DapE_CS"/>
</dbReference>
<gene>
    <name evidence="9" type="ORF">ACFSX4_02845</name>
</gene>
<evidence type="ECO:0000256" key="4">
    <source>
        <dbReference type="ARBA" id="ARBA00022801"/>
    </source>
</evidence>
<sequence length="371" mass="39410">MNSTRLVDQFMEMVQIDSETGNEREIADYLLNLFKNLDVEVFEDDTADQTGYGAGNIFVKAEGDADAAPVYFTVHMDTVTPGVGIKPSIKDGYIVSDGTTILGSDDKAGIAAIIEALRTIEDDNIPHGDIEVVITIGEESGLVGAKAFDTSVLNSKFGYALDSTGKVGTVVSQAPTQSKVEAHIYGKTAHAGVEPEAGVSAITIASKAVSKMNLGRVDAETTANVGRIEGGGPTNVVTDYVYLLAEARSFTPERLNAQVEHMTAAFKEAASELGGRAEVNTELMYDALNVAHDSEVAQTVNTALNNIGRDIDFISLGGGSDGNVFHGKGIETVVLGIGYEDIHTTKEKMPVEELEKAAELVVEIAKVQYDK</sequence>
<dbReference type="RefSeq" id="WP_377771343.1">
    <property type="nucleotide sequence ID" value="NZ_JBHUOQ010000001.1"/>
</dbReference>
<keyword evidence="3" id="KW-0479">Metal-binding</keyword>
<evidence type="ECO:0000256" key="6">
    <source>
        <dbReference type="ARBA" id="ARBA00023049"/>
    </source>
</evidence>
<evidence type="ECO:0000313" key="10">
    <source>
        <dbReference type="Proteomes" id="UP001597519"/>
    </source>
</evidence>
<dbReference type="PANTHER" id="PTHR42994">
    <property type="entry name" value="PEPTIDASE T"/>
    <property type="match status" value="1"/>
</dbReference>
<evidence type="ECO:0000256" key="7">
    <source>
        <dbReference type="PIRNR" id="PIRNR001123"/>
    </source>
</evidence>
<dbReference type="EMBL" id="JBHUOQ010000001">
    <property type="protein sequence ID" value="MFD2829388.1"/>
    <property type="molecule type" value="Genomic_DNA"/>
</dbReference>
<dbReference type="SUPFAM" id="SSF55031">
    <property type="entry name" value="Bacterial exopeptidase dimerisation domain"/>
    <property type="match status" value="1"/>
</dbReference>
<dbReference type="InterPro" id="IPR008007">
    <property type="entry name" value="Peptidase_M42"/>
</dbReference>
<dbReference type="Pfam" id="PF07687">
    <property type="entry name" value="M20_dimer"/>
    <property type="match status" value="1"/>
</dbReference>
<keyword evidence="5" id="KW-0862">Zinc</keyword>
<organism evidence="9 10">
    <name type="scientific">Corticicoccus populi</name>
    <dbReference type="NCBI Taxonomy" id="1812821"/>
    <lineage>
        <taxon>Bacteria</taxon>
        <taxon>Bacillati</taxon>
        <taxon>Bacillota</taxon>
        <taxon>Bacilli</taxon>
        <taxon>Bacillales</taxon>
        <taxon>Staphylococcaceae</taxon>
        <taxon>Corticicoccus</taxon>
    </lineage>
</organism>
<dbReference type="SUPFAM" id="SSF53187">
    <property type="entry name" value="Zn-dependent exopeptidases"/>
    <property type="match status" value="1"/>
</dbReference>
<dbReference type="InterPro" id="IPR010162">
    <property type="entry name" value="PepT-like"/>
</dbReference>
<evidence type="ECO:0000256" key="5">
    <source>
        <dbReference type="ARBA" id="ARBA00022833"/>
    </source>
</evidence>
<feature type="domain" description="Peptidase M20 dimerisation" evidence="8">
    <location>
        <begin position="180"/>
        <end position="270"/>
    </location>
</feature>
<dbReference type="PANTHER" id="PTHR42994:SF2">
    <property type="entry name" value="PEPTIDASE"/>
    <property type="match status" value="1"/>
</dbReference>
<dbReference type="InterPro" id="IPR011650">
    <property type="entry name" value="Peptidase_M20_dimer"/>
</dbReference>
<evidence type="ECO:0000256" key="1">
    <source>
        <dbReference type="ARBA" id="ARBA00001947"/>
    </source>
</evidence>
<protein>
    <submittedName>
        <fullName evidence="9">M20/M25/M40 family metallo-hydrolase</fullName>
    </submittedName>
</protein>
<evidence type="ECO:0000313" key="9">
    <source>
        <dbReference type="EMBL" id="MFD2829388.1"/>
    </source>
</evidence>
<dbReference type="NCBIfam" id="TIGR01883">
    <property type="entry name" value="PepT-like"/>
    <property type="match status" value="1"/>
</dbReference>
<dbReference type="Proteomes" id="UP001597519">
    <property type="component" value="Unassembled WGS sequence"/>
</dbReference>
<name>A0ABW5WTQ6_9STAP</name>
<comment type="cofactor">
    <cofactor evidence="1">
        <name>Zn(2+)</name>
        <dbReference type="ChEBI" id="CHEBI:29105"/>
    </cofactor>
</comment>
<reference evidence="10" key="1">
    <citation type="journal article" date="2019" name="Int. J. Syst. Evol. Microbiol.">
        <title>The Global Catalogue of Microorganisms (GCM) 10K type strain sequencing project: providing services to taxonomists for standard genome sequencing and annotation.</title>
        <authorList>
            <consortium name="The Broad Institute Genomics Platform"/>
            <consortium name="The Broad Institute Genome Sequencing Center for Infectious Disease"/>
            <person name="Wu L."/>
            <person name="Ma J."/>
        </authorList>
    </citation>
    <scope>NUCLEOTIDE SEQUENCE [LARGE SCALE GENOMIC DNA]</scope>
    <source>
        <strain evidence="10">KCTC 33575</strain>
    </source>
</reference>
<evidence type="ECO:0000256" key="3">
    <source>
        <dbReference type="ARBA" id="ARBA00022723"/>
    </source>
</evidence>
<comment type="caution">
    <text evidence="9">The sequence shown here is derived from an EMBL/GenBank/DDBJ whole genome shotgun (WGS) entry which is preliminary data.</text>
</comment>
<proteinExistence type="inferred from homology"/>
<keyword evidence="2" id="KW-0645">Protease</keyword>
<dbReference type="Gene3D" id="3.30.70.360">
    <property type="match status" value="1"/>
</dbReference>
<dbReference type="PIRSF" id="PIRSF001123">
    <property type="entry name" value="PepA_GA"/>
    <property type="match status" value="1"/>
</dbReference>
<comment type="similarity">
    <text evidence="7">Belongs to the peptidase M42 family.</text>
</comment>
<keyword evidence="4" id="KW-0378">Hydrolase</keyword>
<dbReference type="Pfam" id="PF01546">
    <property type="entry name" value="Peptidase_M20"/>
    <property type="match status" value="1"/>
</dbReference>
<dbReference type="PROSITE" id="PS00759">
    <property type="entry name" value="ARGE_DAPE_CPG2_2"/>
    <property type="match status" value="1"/>
</dbReference>
<evidence type="ECO:0000256" key="2">
    <source>
        <dbReference type="ARBA" id="ARBA00022670"/>
    </source>
</evidence>
<keyword evidence="6" id="KW-0482">Metalloprotease</keyword>